<keyword evidence="4" id="KW-0413">Isomerase</keyword>
<accession>A0A1H2U3N4</accession>
<keyword evidence="8" id="KW-1185">Reference proteome</keyword>
<dbReference type="InterPro" id="IPR015890">
    <property type="entry name" value="Chorismate_C"/>
</dbReference>
<comment type="similarity">
    <text evidence="2">Belongs to the isochorismate synthase family.</text>
</comment>
<dbReference type="InterPro" id="IPR005801">
    <property type="entry name" value="ADC_synthase"/>
</dbReference>
<reference evidence="8" key="1">
    <citation type="submission" date="2016-10" db="EMBL/GenBank/DDBJ databases">
        <authorList>
            <person name="Varghese N."/>
        </authorList>
    </citation>
    <scope>NUCLEOTIDE SEQUENCE [LARGE SCALE GENOMIC DNA]</scope>
    <source>
        <strain evidence="8">DSM 12489</strain>
    </source>
</reference>
<proteinExistence type="inferred from homology"/>
<evidence type="ECO:0000256" key="1">
    <source>
        <dbReference type="ARBA" id="ARBA00000799"/>
    </source>
</evidence>
<dbReference type="NCBIfam" id="TIGR00543">
    <property type="entry name" value="isochor_syn"/>
    <property type="match status" value="1"/>
</dbReference>
<dbReference type="GO" id="GO:0008909">
    <property type="term" value="F:isochorismate synthase activity"/>
    <property type="evidence" value="ECO:0007669"/>
    <property type="project" value="UniProtKB-EC"/>
</dbReference>
<organism evidence="7 8">
    <name type="scientific">Alicyclobacillus hesperidum</name>
    <dbReference type="NCBI Taxonomy" id="89784"/>
    <lineage>
        <taxon>Bacteria</taxon>
        <taxon>Bacillati</taxon>
        <taxon>Bacillota</taxon>
        <taxon>Bacilli</taxon>
        <taxon>Bacillales</taxon>
        <taxon>Alicyclobacillaceae</taxon>
        <taxon>Alicyclobacillus</taxon>
    </lineage>
</organism>
<gene>
    <name evidence="7" type="ORF">SAMN04489725_10714</name>
</gene>
<dbReference type="InterPro" id="IPR004561">
    <property type="entry name" value="IsoChor_synthase"/>
</dbReference>
<dbReference type="EMBL" id="FNOJ01000007">
    <property type="protein sequence ID" value="SDW50199.1"/>
    <property type="molecule type" value="Genomic_DNA"/>
</dbReference>
<protein>
    <recommendedName>
        <fullName evidence="3">isochorismate synthase</fullName>
        <ecNumber evidence="3">5.4.4.2</ecNumber>
    </recommendedName>
    <alternativeName>
        <fullName evidence="5">Isochorismate mutase</fullName>
    </alternativeName>
</protein>
<dbReference type="STRING" id="89784.SAMN04489725_10714"/>
<dbReference type="Proteomes" id="UP000182589">
    <property type="component" value="Unassembled WGS sequence"/>
</dbReference>
<dbReference type="PANTHER" id="PTHR42839">
    <property type="entry name" value="ISOCHORISMATE SYNTHASE ENTC"/>
    <property type="match status" value="1"/>
</dbReference>
<dbReference type="PANTHER" id="PTHR42839:SF2">
    <property type="entry name" value="ISOCHORISMATE SYNTHASE ENTC"/>
    <property type="match status" value="1"/>
</dbReference>
<evidence type="ECO:0000313" key="7">
    <source>
        <dbReference type="EMBL" id="SDW50199.1"/>
    </source>
</evidence>
<dbReference type="Gene3D" id="3.60.120.10">
    <property type="entry name" value="Anthranilate synthase"/>
    <property type="match status" value="1"/>
</dbReference>
<dbReference type="EC" id="5.4.4.2" evidence="3"/>
<evidence type="ECO:0000259" key="6">
    <source>
        <dbReference type="Pfam" id="PF00425"/>
    </source>
</evidence>
<dbReference type="AlphaFoldDB" id="A0A1H2U3N4"/>
<dbReference type="SUPFAM" id="SSF56322">
    <property type="entry name" value="ADC synthase"/>
    <property type="match status" value="1"/>
</dbReference>
<dbReference type="Pfam" id="PF00425">
    <property type="entry name" value="Chorismate_bind"/>
    <property type="match status" value="1"/>
</dbReference>
<comment type="catalytic activity">
    <reaction evidence="1">
        <text>chorismate = isochorismate</text>
        <dbReference type="Rhea" id="RHEA:18985"/>
        <dbReference type="ChEBI" id="CHEBI:29748"/>
        <dbReference type="ChEBI" id="CHEBI:29780"/>
        <dbReference type="EC" id="5.4.4.2"/>
    </reaction>
</comment>
<feature type="domain" description="Chorismate-utilising enzyme C-terminal" evidence="6">
    <location>
        <begin position="195"/>
        <end position="445"/>
    </location>
</feature>
<evidence type="ECO:0000256" key="4">
    <source>
        <dbReference type="ARBA" id="ARBA00023235"/>
    </source>
</evidence>
<evidence type="ECO:0000256" key="5">
    <source>
        <dbReference type="ARBA" id="ARBA00041564"/>
    </source>
</evidence>
<evidence type="ECO:0000256" key="3">
    <source>
        <dbReference type="ARBA" id="ARBA00012824"/>
    </source>
</evidence>
<sequence length="462" mass="51130">MGENAMLTSAKETVWEHLVDAIAQAYTRMPPADEQGFHCIRTTIKFQEPLASLTNWHTLEPAVYSLPHNADAETLGIGVYKQILESEEDALERSRTRLSELALPKGVRCYGAFAFDFTEPAFGMWSAWPKAIWFVPKLTLRKQLGTDAVEVFYIASPALDEHDVRTEVADLLDAFAASEHEPGAHPVFAAALENTAWADKVERALREIAAGKLSKVVLARRAFASVNRPLPEALQQLLSTYRDSHIFAMKWQDRWLLAASPEELVRVEERTLSVDCLAGSARRGRDKEEDRNLCLQLQTSAKNRAEHEAVVHSVTHRLASVAEQLTWPKEPGIRQLTNVQHLYTKVEGQLREGCSLLDAAISLHPTPAVAGVPDAAAISFIKAHEGWPRGYYTGGFGWMDGDGNGQINVSLRSAFIHYPHACMFAGCGIVAGSDAATEWEESEWKLAPMRTALGDFREGDAT</sequence>
<evidence type="ECO:0000313" key="8">
    <source>
        <dbReference type="Proteomes" id="UP000182589"/>
    </source>
</evidence>
<name>A0A1H2U3N4_9BACL</name>
<evidence type="ECO:0000256" key="2">
    <source>
        <dbReference type="ARBA" id="ARBA00005297"/>
    </source>
</evidence>